<gene>
    <name evidence="2" type="ORF">Anapl_05296</name>
</gene>
<sequence>MQAPLGLWKEHMTPAAMEHLQFTALVMCLDRQIRDLTQDHPPCKSSVLQLTVQSTYRGTGSCLFWSNSDNAKRVGLITFRVFPVITHPEPPQCGLLFKNKRLSPYAYRKAKKSGQHKRNLYICMGSSGRKEQSAADKKGTETSAISQPLPYNIYYNVLDYITTLVTHPSHGTSSTHGFKNKWHNDSDSCHQTSEVKDLAVMKTQAALLLFGRVASSPWKYPFLCFEARLYHKPKQERLQQLLNADSLPSQPRGAEVVKAGTETTPQQPPPASHNEGEGFSLRAGLLNAIILFIHLFWDCSWPQALSAAAMHFGASCGRTATTTMEGGGLHRRKVAKRQGLAGDSKVRISIVCPVSPNLNSNYPLLSEYENMLVLWERLRSESARSEMGRLKHKLMGDKERIPERKPEMKAVEITFIFDTSAFSHKASRAVPQQNYCWVQQSRVRRPRVTSVLSSTNEVFRCSTACSSNKSRGPTTRLNPAYLCARTNCSSWPLLRFIEHDPAAVLKDDHAASVSTTATDVLGMKDLNTVFPELHRVIPQSCNAQNTAKKLAQDGLRLDIFAVLGLLGDHEHCRATLHPNHGVPRIPACRAHDLQEAQCQPPSKQSLLDACLYKHSCRYLCCHHTITRDELSLTTGAATLVPLCLASALAAAVLPALSLAQDQPSPRAFQHHPAPTHPAAGPVGFLLIGPVVEVTEGEEAFFSSPRDLDHRKGQANRVTITTGLEAGQRLRSKLSGAAAGSPEPSAELGLCESGGVLLQSWVGGGVRGLHTPKQAPNDELESRPWQDLVLDTLAHTTLRRCLQKLAFKARLLEEPKAYLGSKRGLLMEAHSYDGILQYLGLAASIVK</sequence>
<evidence type="ECO:0000313" key="2">
    <source>
        <dbReference type="EMBL" id="EOB09166.1"/>
    </source>
</evidence>
<proteinExistence type="predicted"/>
<dbReference type="EMBL" id="KB742386">
    <property type="protein sequence ID" value="EOB09166.1"/>
    <property type="molecule type" value="Genomic_DNA"/>
</dbReference>
<keyword evidence="3" id="KW-1185">Reference proteome</keyword>
<evidence type="ECO:0000313" key="3">
    <source>
        <dbReference type="Proteomes" id="UP000296049"/>
    </source>
</evidence>
<organism evidence="2 3">
    <name type="scientific">Anas platyrhynchos</name>
    <name type="common">Mallard</name>
    <name type="synonym">Anas boschas</name>
    <dbReference type="NCBI Taxonomy" id="8839"/>
    <lineage>
        <taxon>Eukaryota</taxon>
        <taxon>Metazoa</taxon>
        <taxon>Chordata</taxon>
        <taxon>Craniata</taxon>
        <taxon>Vertebrata</taxon>
        <taxon>Euteleostomi</taxon>
        <taxon>Archelosauria</taxon>
        <taxon>Archosauria</taxon>
        <taxon>Dinosauria</taxon>
        <taxon>Saurischia</taxon>
        <taxon>Theropoda</taxon>
        <taxon>Coelurosauria</taxon>
        <taxon>Aves</taxon>
        <taxon>Neognathae</taxon>
        <taxon>Galloanserae</taxon>
        <taxon>Anseriformes</taxon>
        <taxon>Anatidae</taxon>
        <taxon>Anatinae</taxon>
        <taxon>Anas</taxon>
    </lineage>
</organism>
<dbReference type="Proteomes" id="UP000296049">
    <property type="component" value="Unassembled WGS sequence"/>
</dbReference>
<dbReference type="AlphaFoldDB" id="R0KFF3"/>
<reference evidence="3" key="1">
    <citation type="journal article" date="2013" name="Nat. Genet.">
        <title>The duck genome and transcriptome provide insight into an avian influenza virus reservoir species.</title>
        <authorList>
            <person name="Huang Y."/>
            <person name="Li Y."/>
            <person name="Burt D.W."/>
            <person name="Chen H."/>
            <person name="Zhang Y."/>
            <person name="Qian W."/>
            <person name="Kim H."/>
            <person name="Gan S."/>
            <person name="Zhao Y."/>
            <person name="Li J."/>
            <person name="Yi K."/>
            <person name="Feng H."/>
            <person name="Zhu P."/>
            <person name="Li B."/>
            <person name="Liu Q."/>
            <person name="Fairley S."/>
            <person name="Magor K.E."/>
            <person name="Du Z."/>
            <person name="Hu X."/>
            <person name="Goodman L."/>
            <person name="Tafer H."/>
            <person name="Vignal A."/>
            <person name="Lee T."/>
            <person name="Kim K.W."/>
            <person name="Sheng Z."/>
            <person name="An Y."/>
            <person name="Searle S."/>
            <person name="Herrero J."/>
            <person name="Groenen M.A."/>
            <person name="Crooijmans R.P."/>
            <person name="Faraut T."/>
            <person name="Cai Q."/>
            <person name="Webster R.G."/>
            <person name="Aldridge J.R."/>
            <person name="Warren W.C."/>
            <person name="Bartschat S."/>
            <person name="Kehr S."/>
            <person name="Marz M."/>
            <person name="Stadler P.F."/>
            <person name="Smith J."/>
            <person name="Kraus R.H."/>
            <person name="Zhao Y."/>
            <person name="Ren L."/>
            <person name="Fei J."/>
            <person name="Morisson M."/>
            <person name="Kaiser P."/>
            <person name="Griffin D.K."/>
            <person name="Rao M."/>
            <person name="Pitel F."/>
            <person name="Wang J."/>
            <person name="Li N."/>
        </authorList>
    </citation>
    <scope>NUCLEOTIDE SEQUENCE [LARGE SCALE GENOMIC DNA]</scope>
</reference>
<protein>
    <submittedName>
        <fullName evidence="2">Uncharacterized protein</fullName>
    </submittedName>
</protein>
<feature type="region of interest" description="Disordered" evidence="1">
    <location>
        <begin position="243"/>
        <end position="276"/>
    </location>
</feature>
<evidence type="ECO:0000256" key="1">
    <source>
        <dbReference type="SAM" id="MobiDB-lite"/>
    </source>
</evidence>
<name>R0KFF3_ANAPL</name>
<accession>R0KFF3</accession>